<keyword evidence="4 7" id="KW-0560">Oxidoreductase</keyword>
<keyword evidence="5 7" id="KW-0408">Iron</keyword>
<dbReference type="GO" id="GO:0016705">
    <property type="term" value="F:oxidoreductase activity, acting on paired donors, with incorporation or reduction of molecular oxygen"/>
    <property type="evidence" value="ECO:0007669"/>
    <property type="project" value="InterPro"/>
</dbReference>
<dbReference type="PANTHER" id="PTHR46696:SF6">
    <property type="entry name" value="P450, PUTATIVE (EUROFUNG)-RELATED"/>
    <property type="match status" value="1"/>
</dbReference>
<keyword evidence="3 7" id="KW-0479">Metal-binding</keyword>
<evidence type="ECO:0000256" key="2">
    <source>
        <dbReference type="ARBA" id="ARBA00022617"/>
    </source>
</evidence>
<dbReference type="GO" id="GO:0005506">
    <property type="term" value="F:iron ion binding"/>
    <property type="evidence" value="ECO:0007669"/>
    <property type="project" value="InterPro"/>
</dbReference>
<evidence type="ECO:0000313" key="10">
    <source>
        <dbReference type="Proteomes" id="UP001143474"/>
    </source>
</evidence>
<comment type="similarity">
    <text evidence="1 7">Belongs to the cytochrome P450 family.</text>
</comment>
<accession>A0A9W6MHH2</accession>
<dbReference type="GO" id="GO:0004497">
    <property type="term" value="F:monooxygenase activity"/>
    <property type="evidence" value="ECO:0007669"/>
    <property type="project" value="UniProtKB-KW"/>
</dbReference>
<feature type="region of interest" description="Disordered" evidence="8">
    <location>
        <begin position="1"/>
        <end position="20"/>
    </location>
</feature>
<reference evidence="9" key="2">
    <citation type="submission" date="2023-01" db="EMBL/GenBank/DDBJ databases">
        <authorList>
            <person name="Sun Q."/>
            <person name="Evtushenko L."/>
        </authorList>
    </citation>
    <scope>NUCLEOTIDE SEQUENCE</scope>
    <source>
        <strain evidence="9">VKM Ac-2007</strain>
    </source>
</reference>
<dbReference type="Proteomes" id="UP001143474">
    <property type="component" value="Unassembled WGS sequence"/>
</dbReference>
<evidence type="ECO:0000313" key="9">
    <source>
        <dbReference type="EMBL" id="GLK14172.1"/>
    </source>
</evidence>
<keyword evidence="2 7" id="KW-0349">Heme</keyword>
<dbReference type="EMBL" id="BSEV01000029">
    <property type="protein sequence ID" value="GLK14172.1"/>
    <property type="molecule type" value="Genomic_DNA"/>
</dbReference>
<dbReference type="SUPFAM" id="SSF48264">
    <property type="entry name" value="Cytochrome P450"/>
    <property type="match status" value="1"/>
</dbReference>
<dbReference type="RefSeq" id="WP_271222420.1">
    <property type="nucleotide sequence ID" value="NZ_BAAAVD010000018.1"/>
</dbReference>
<gene>
    <name evidence="9" type="ORF">GCM10017600_75840</name>
</gene>
<comment type="caution">
    <text evidence="9">The sequence shown here is derived from an EMBL/GenBank/DDBJ whole genome shotgun (WGS) entry which is preliminary data.</text>
</comment>
<evidence type="ECO:0000256" key="4">
    <source>
        <dbReference type="ARBA" id="ARBA00023002"/>
    </source>
</evidence>
<dbReference type="PRINTS" id="PR00359">
    <property type="entry name" value="BP450"/>
</dbReference>
<dbReference type="InterPro" id="IPR001128">
    <property type="entry name" value="Cyt_P450"/>
</dbReference>
<dbReference type="PROSITE" id="PS00086">
    <property type="entry name" value="CYTOCHROME_P450"/>
    <property type="match status" value="1"/>
</dbReference>
<evidence type="ECO:0000256" key="6">
    <source>
        <dbReference type="ARBA" id="ARBA00023033"/>
    </source>
</evidence>
<reference evidence="9" key="1">
    <citation type="journal article" date="2014" name="Int. J. Syst. Evol. Microbiol.">
        <title>Complete genome sequence of Corynebacterium casei LMG S-19264T (=DSM 44701T), isolated from a smear-ripened cheese.</title>
        <authorList>
            <consortium name="US DOE Joint Genome Institute (JGI-PGF)"/>
            <person name="Walter F."/>
            <person name="Albersmeier A."/>
            <person name="Kalinowski J."/>
            <person name="Ruckert C."/>
        </authorList>
    </citation>
    <scope>NUCLEOTIDE SEQUENCE</scope>
    <source>
        <strain evidence="9">VKM Ac-2007</strain>
    </source>
</reference>
<evidence type="ECO:0000256" key="5">
    <source>
        <dbReference type="ARBA" id="ARBA00023004"/>
    </source>
</evidence>
<dbReference type="Gene3D" id="1.10.630.10">
    <property type="entry name" value="Cytochrome P450"/>
    <property type="match status" value="1"/>
</dbReference>
<evidence type="ECO:0000256" key="8">
    <source>
        <dbReference type="SAM" id="MobiDB-lite"/>
    </source>
</evidence>
<protein>
    <submittedName>
        <fullName evidence="9">Cytochrome P450</fullName>
    </submittedName>
</protein>
<evidence type="ECO:0000256" key="1">
    <source>
        <dbReference type="ARBA" id="ARBA00010617"/>
    </source>
</evidence>
<dbReference type="PRINTS" id="PR00385">
    <property type="entry name" value="P450"/>
</dbReference>
<organism evidence="9 10">
    <name type="scientific">Streptosporangium carneum</name>
    <dbReference type="NCBI Taxonomy" id="47481"/>
    <lineage>
        <taxon>Bacteria</taxon>
        <taxon>Bacillati</taxon>
        <taxon>Actinomycetota</taxon>
        <taxon>Actinomycetes</taxon>
        <taxon>Streptosporangiales</taxon>
        <taxon>Streptosporangiaceae</taxon>
        <taxon>Streptosporangium</taxon>
    </lineage>
</organism>
<evidence type="ECO:0000256" key="7">
    <source>
        <dbReference type="RuleBase" id="RU000461"/>
    </source>
</evidence>
<dbReference type="Pfam" id="PF00067">
    <property type="entry name" value="p450"/>
    <property type="match status" value="1"/>
</dbReference>
<proteinExistence type="inferred from homology"/>
<sequence length="407" mass="44101">MTGTAPCPFPFPEGPDARPPREYEELLGRPGLPLVMLSNGSEALLVARHAEVKAVLSDDRFSRASFAGRPMFARTPESLALATSDPPVHTRRRRAVLHAFTARRARRQTPWLRALAGDLLDELETRAQPVDLVNAFTVPFALNAITEMLGVPADDRSQLRPLVDRMMSTTRFTREEVAAAHREAGDYFAGLVAAREAEIAAGEAGDDLLTELLAAPEAERLSREEIAVFGAGLLMAGYETTGNQLAICALTVLLDPALAGRLRADPDALAPAVEEMLRWSSLVATGGAPHVATEDVRLGETLVRAGQVVVPLTDAANRDPAVFADPGRFVPDREENPHVAFGHGRHFCLGAHLARAELQVGLGALLHRLPDLALAVPAGELVWRRGMFIRGLMELPVRWPVVRDRPV</sequence>
<keyword evidence="10" id="KW-1185">Reference proteome</keyword>
<name>A0A9W6MHH2_9ACTN</name>
<dbReference type="InterPro" id="IPR036396">
    <property type="entry name" value="Cyt_P450_sf"/>
</dbReference>
<evidence type="ECO:0000256" key="3">
    <source>
        <dbReference type="ARBA" id="ARBA00022723"/>
    </source>
</evidence>
<dbReference type="AlphaFoldDB" id="A0A9W6MHH2"/>
<dbReference type="FunFam" id="1.10.630.10:FF:000018">
    <property type="entry name" value="Cytochrome P450 monooxygenase"/>
    <property type="match status" value="1"/>
</dbReference>
<dbReference type="InterPro" id="IPR002397">
    <property type="entry name" value="Cyt_P450_B"/>
</dbReference>
<dbReference type="CDD" id="cd11031">
    <property type="entry name" value="Cyp158A-like"/>
    <property type="match status" value="1"/>
</dbReference>
<keyword evidence="6 7" id="KW-0503">Monooxygenase</keyword>
<dbReference type="PANTHER" id="PTHR46696">
    <property type="entry name" value="P450, PUTATIVE (EUROFUNG)-RELATED"/>
    <property type="match status" value="1"/>
</dbReference>
<dbReference type="InterPro" id="IPR017972">
    <property type="entry name" value="Cyt_P450_CS"/>
</dbReference>
<dbReference type="GO" id="GO:0020037">
    <property type="term" value="F:heme binding"/>
    <property type="evidence" value="ECO:0007669"/>
    <property type="project" value="InterPro"/>
</dbReference>